<sequence>MAEHERDSVLRGVQCAKQWMGNMEFLGNLSSICGSVIFHYLEDAFFCRNCSICSSTSTIRLMHTFRTIFDAEYRNGLQGPCLPVYPSISLTID</sequence>
<protein>
    <submittedName>
        <fullName evidence="1">Uncharacterized protein</fullName>
    </submittedName>
</protein>
<proteinExistence type="predicted"/>
<organism evidence="1 2">
    <name type="scientific">Caerostris darwini</name>
    <dbReference type="NCBI Taxonomy" id="1538125"/>
    <lineage>
        <taxon>Eukaryota</taxon>
        <taxon>Metazoa</taxon>
        <taxon>Ecdysozoa</taxon>
        <taxon>Arthropoda</taxon>
        <taxon>Chelicerata</taxon>
        <taxon>Arachnida</taxon>
        <taxon>Araneae</taxon>
        <taxon>Araneomorphae</taxon>
        <taxon>Entelegynae</taxon>
        <taxon>Araneoidea</taxon>
        <taxon>Araneidae</taxon>
        <taxon>Caerostris</taxon>
    </lineage>
</organism>
<accession>A0AAV4VG12</accession>
<comment type="caution">
    <text evidence="1">The sequence shown here is derived from an EMBL/GenBank/DDBJ whole genome shotgun (WGS) entry which is preliminary data.</text>
</comment>
<gene>
    <name evidence="1" type="ORF">CDAR_21681</name>
</gene>
<evidence type="ECO:0000313" key="1">
    <source>
        <dbReference type="EMBL" id="GIY68584.1"/>
    </source>
</evidence>
<evidence type="ECO:0000313" key="2">
    <source>
        <dbReference type="Proteomes" id="UP001054837"/>
    </source>
</evidence>
<keyword evidence="2" id="KW-1185">Reference proteome</keyword>
<dbReference type="EMBL" id="BPLQ01012889">
    <property type="protein sequence ID" value="GIY68584.1"/>
    <property type="molecule type" value="Genomic_DNA"/>
</dbReference>
<reference evidence="1 2" key="1">
    <citation type="submission" date="2021-06" db="EMBL/GenBank/DDBJ databases">
        <title>Caerostris darwini draft genome.</title>
        <authorList>
            <person name="Kono N."/>
            <person name="Arakawa K."/>
        </authorList>
    </citation>
    <scope>NUCLEOTIDE SEQUENCE [LARGE SCALE GENOMIC DNA]</scope>
</reference>
<dbReference type="AlphaFoldDB" id="A0AAV4VG12"/>
<name>A0AAV4VG12_9ARAC</name>
<dbReference type="Proteomes" id="UP001054837">
    <property type="component" value="Unassembled WGS sequence"/>
</dbReference>